<comment type="caution">
    <text evidence="2">The sequence shown here is derived from an EMBL/GenBank/DDBJ whole genome shotgun (WGS) entry which is preliminary data.</text>
</comment>
<evidence type="ECO:0008006" key="4">
    <source>
        <dbReference type="Google" id="ProtNLM"/>
    </source>
</evidence>
<evidence type="ECO:0000256" key="1">
    <source>
        <dbReference type="SAM" id="Phobius"/>
    </source>
</evidence>
<feature type="transmembrane region" description="Helical" evidence="1">
    <location>
        <begin position="105"/>
        <end position="123"/>
    </location>
</feature>
<name>A0ABW8Q722_9NEIS</name>
<reference evidence="2 3" key="1">
    <citation type="submission" date="2024-11" db="EMBL/GenBank/DDBJ databases">
        <authorList>
            <person name="Mikucki A.G."/>
            <person name="Kahler C.M."/>
        </authorList>
    </citation>
    <scope>NUCLEOTIDE SEQUENCE [LARGE SCALE GENOMIC DNA]</scope>
    <source>
        <strain evidence="2 3">EXNM717</strain>
    </source>
</reference>
<proteinExistence type="predicted"/>
<keyword evidence="3" id="KW-1185">Reference proteome</keyword>
<evidence type="ECO:0000313" key="3">
    <source>
        <dbReference type="Proteomes" id="UP001621964"/>
    </source>
</evidence>
<accession>A0ABW8Q722</accession>
<keyword evidence="1" id="KW-0472">Membrane</keyword>
<evidence type="ECO:0000313" key="2">
    <source>
        <dbReference type="EMBL" id="MFK7642953.1"/>
    </source>
</evidence>
<gene>
    <name evidence="2" type="ORF">ACI43T_10750</name>
</gene>
<organism evidence="2 3">
    <name type="scientific">Neisseria oralis</name>
    <dbReference type="NCBI Taxonomy" id="1107316"/>
    <lineage>
        <taxon>Bacteria</taxon>
        <taxon>Pseudomonadati</taxon>
        <taxon>Pseudomonadota</taxon>
        <taxon>Betaproteobacteria</taxon>
        <taxon>Neisseriales</taxon>
        <taxon>Neisseriaceae</taxon>
        <taxon>Neisseria</taxon>
    </lineage>
</organism>
<dbReference type="Proteomes" id="UP001621964">
    <property type="component" value="Unassembled WGS sequence"/>
</dbReference>
<feature type="transmembrane region" description="Helical" evidence="1">
    <location>
        <begin position="66"/>
        <end position="85"/>
    </location>
</feature>
<feature type="transmembrane region" description="Helical" evidence="1">
    <location>
        <begin position="30"/>
        <end position="54"/>
    </location>
</feature>
<keyword evidence="1" id="KW-1133">Transmembrane helix</keyword>
<dbReference type="RefSeq" id="WP_405387015.1">
    <property type="nucleotide sequence ID" value="NZ_JBJGEB010000014.1"/>
</dbReference>
<protein>
    <recommendedName>
        <fullName evidence="4">Integral membrane protein</fullName>
    </recommendedName>
</protein>
<keyword evidence="1" id="KW-0812">Transmembrane</keyword>
<dbReference type="EMBL" id="JBJGEB010000014">
    <property type="protein sequence ID" value="MFK7642953.1"/>
    <property type="molecule type" value="Genomic_DNA"/>
</dbReference>
<sequence length="131" mass="14809">MRKLFGIFILSVACCMIAGADMLLFAKTETYQLMFFGGYAVSALLLVLLGLLCARDRRLYSLGMTLLGASLVMWSSVVVAAFLYSSHKWHARMPFDLLEVFGNRQAGFVVLVFQTLLSIWLVWQFRKPEEA</sequence>